<dbReference type="Pfam" id="PF26557">
    <property type="entry name" value="Cullin_AB"/>
    <property type="match status" value="1"/>
</dbReference>
<reference evidence="5" key="1">
    <citation type="submission" date="2021-01" db="EMBL/GenBank/DDBJ databases">
        <authorList>
            <person name="Corre E."/>
            <person name="Pelletier E."/>
            <person name="Niang G."/>
            <person name="Scheremetjew M."/>
            <person name="Finn R."/>
            <person name="Kale V."/>
            <person name="Holt S."/>
            <person name="Cochrane G."/>
            <person name="Meng A."/>
            <person name="Brown T."/>
            <person name="Cohen L."/>
        </authorList>
    </citation>
    <scope>NUCLEOTIDE SEQUENCE</scope>
    <source>
        <strain evidence="5">NIES-381</strain>
    </source>
</reference>
<dbReference type="PROSITE" id="PS50069">
    <property type="entry name" value="CULLIN_2"/>
    <property type="match status" value="1"/>
</dbReference>
<accession>A0A7S1JHI4</accession>
<feature type="domain" description="Cullin family profile" evidence="4">
    <location>
        <begin position="382"/>
        <end position="608"/>
    </location>
</feature>
<dbReference type="InterPro" id="IPR019559">
    <property type="entry name" value="Cullin_neddylation_domain"/>
</dbReference>
<dbReference type="InterPro" id="IPR045093">
    <property type="entry name" value="Cullin"/>
</dbReference>
<evidence type="ECO:0000256" key="3">
    <source>
        <dbReference type="RuleBase" id="RU003829"/>
    </source>
</evidence>
<sequence>MVVTGAPALGCPARPTDGPRAVEGPALLAGVGALIKALLERGDEAPAAALLRQATLAVQLQLGQAVHALVQATAQECALSQAPPPRASDSLGPVRGLCAAFATFQARAGRLAQALSPLQRHMCSGRCEGVAELCLRVWSEVLLRSKASGWGEAFQEAVAAASARSGPEHALRHTDVLRQVAATLRAVDAADPYTAAGLQSPLYRDLFEEPFVAASLGHFRSQASVLAASSVPDYLSTVSRALQQEAALLQDAAFDGGTWRRWEPLLLQVLIDDQRERLLGGAASLLRPAAGDRVHAGAIRQLYHFATHDPALTARMQAAILGALRQEAEALFAAADPGAGNSIIPALCQLQVDYTEISNCCPQFREALGQSFVSLLHQAPGREHLVINQLCRYIHEKAITGPDAADGAAEAAAAPVLALFGVLQSKDHFQAVHSLGLGRRLTVHGALAPVDRAVLEGLRRAMGAGYVQRLERMGRDIAASADLTAAWAKAQGIKAEVEVQFRVLTTVAWPQLQSDTDPPALPPPLKAPVDAFVEFYEKRHQGRRLSWRFLEGTGVLAARLGPGYELTVSTPQLLLLLCLDEGPASVEELQRRVNVGRPGLIAALGPLMGAQHWPRLLHSPGGHTDAAGLQGTDRVAIDDAFHPAARRVCFCPLQAEALADAAPGATSATSLSAGRAYQLEAAIVRVMKAERVIMLEELVLRVTNQVQGHFVPAPADVRRCIDRLVERGILAPHQADRERYHYVG</sequence>
<dbReference type="Pfam" id="PF10557">
    <property type="entry name" value="Cullin_Nedd8"/>
    <property type="match status" value="1"/>
</dbReference>
<dbReference type="AlphaFoldDB" id="A0A7S1JHI4"/>
<dbReference type="Gene3D" id="1.20.1310.10">
    <property type="entry name" value="Cullin Repeats"/>
    <property type="match status" value="2"/>
</dbReference>
<dbReference type="InterPro" id="IPR001373">
    <property type="entry name" value="Cullin_N"/>
</dbReference>
<dbReference type="SUPFAM" id="SSF74788">
    <property type="entry name" value="Cullin repeat-like"/>
    <property type="match status" value="1"/>
</dbReference>
<dbReference type="EMBL" id="HBGA01152662">
    <property type="protein sequence ID" value="CAD9044288.1"/>
    <property type="molecule type" value="Transcribed_RNA"/>
</dbReference>
<dbReference type="Pfam" id="PF00888">
    <property type="entry name" value="Cullin"/>
    <property type="match status" value="1"/>
</dbReference>
<dbReference type="InterPro" id="IPR059120">
    <property type="entry name" value="Cullin-like_AB"/>
</dbReference>
<dbReference type="InterPro" id="IPR036317">
    <property type="entry name" value="Cullin_homology_sf"/>
</dbReference>
<dbReference type="SMART" id="SM00884">
    <property type="entry name" value="Cullin_Nedd8"/>
    <property type="match status" value="1"/>
</dbReference>
<dbReference type="InterPro" id="IPR016159">
    <property type="entry name" value="Cullin_repeat-like_dom_sf"/>
</dbReference>
<dbReference type="GO" id="GO:0031625">
    <property type="term" value="F:ubiquitin protein ligase binding"/>
    <property type="evidence" value="ECO:0007669"/>
    <property type="project" value="InterPro"/>
</dbReference>
<evidence type="ECO:0000256" key="2">
    <source>
        <dbReference type="PROSITE-ProRule" id="PRU00330"/>
    </source>
</evidence>
<gene>
    <name evidence="5" type="ORF">EGYM00392_LOCUS55471</name>
</gene>
<dbReference type="PANTHER" id="PTHR11932">
    <property type="entry name" value="CULLIN"/>
    <property type="match status" value="1"/>
</dbReference>
<protein>
    <recommendedName>
        <fullName evidence="4">Cullin family profile domain-containing protein</fullName>
    </recommendedName>
</protein>
<evidence type="ECO:0000259" key="4">
    <source>
        <dbReference type="PROSITE" id="PS50069"/>
    </source>
</evidence>
<dbReference type="InterPro" id="IPR016158">
    <property type="entry name" value="Cullin_homology"/>
</dbReference>
<dbReference type="Gene3D" id="1.10.10.10">
    <property type="entry name" value="Winged helix-like DNA-binding domain superfamily/Winged helix DNA-binding domain"/>
    <property type="match status" value="1"/>
</dbReference>
<evidence type="ECO:0000256" key="1">
    <source>
        <dbReference type="ARBA" id="ARBA00006019"/>
    </source>
</evidence>
<dbReference type="Gene3D" id="3.30.230.130">
    <property type="entry name" value="Cullin, Chain C, Domain 2"/>
    <property type="match status" value="1"/>
</dbReference>
<dbReference type="GO" id="GO:0006511">
    <property type="term" value="P:ubiquitin-dependent protein catabolic process"/>
    <property type="evidence" value="ECO:0007669"/>
    <property type="project" value="InterPro"/>
</dbReference>
<dbReference type="SUPFAM" id="SSF46785">
    <property type="entry name" value="Winged helix' DNA-binding domain"/>
    <property type="match status" value="1"/>
</dbReference>
<dbReference type="InterPro" id="IPR036388">
    <property type="entry name" value="WH-like_DNA-bd_sf"/>
</dbReference>
<proteinExistence type="inferred from homology"/>
<comment type="similarity">
    <text evidence="1 2 3">Belongs to the cullin family.</text>
</comment>
<dbReference type="SMART" id="SM00182">
    <property type="entry name" value="CULLIN"/>
    <property type="match status" value="1"/>
</dbReference>
<dbReference type="SUPFAM" id="SSF75632">
    <property type="entry name" value="Cullin homology domain"/>
    <property type="match status" value="1"/>
</dbReference>
<organism evidence="5">
    <name type="scientific">Eutreptiella gymnastica</name>
    <dbReference type="NCBI Taxonomy" id="73025"/>
    <lineage>
        <taxon>Eukaryota</taxon>
        <taxon>Discoba</taxon>
        <taxon>Euglenozoa</taxon>
        <taxon>Euglenida</taxon>
        <taxon>Spirocuta</taxon>
        <taxon>Euglenophyceae</taxon>
        <taxon>Eutreptiales</taxon>
        <taxon>Eutreptiaceae</taxon>
        <taxon>Eutreptiella</taxon>
    </lineage>
</organism>
<name>A0A7S1JHI4_9EUGL</name>
<dbReference type="InterPro" id="IPR036390">
    <property type="entry name" value="WH_DNA-bd_sf"/>
</dbReference>
<evidence type="ECO:0000313" key="5">
    <source>
        <dbReference type="EMBL" id="CAD9044288.1"/>
    </source>
</evidence>